<comment type="function">
    <text evidence="1">Part of the ABC transporter complex PstSACB involved in phosphate import.</text>
</comment>
<evidence type="ECO:0000313" key="9">
    <source>
        <dbReference type="Proteomes" id="UP001385892"/>
    </source>
</evidence>
<dbReference type="Proteomes" id="UP001385892">
    <property type="component" value="Unassembled WGS sequence"/>
</dbReference>
<proteinExistence type="inferred from homology"/>
<keyword evidence="5" id="KW-0813">Transport</keyword>
<dbReference type="InterPro" id="IPR005673">
    <property type="entry name" value="ABC_phos-bd_PstS"/>
</dbReference>
<protein>
    <recommendedName>
        <fullName evidence="4">Phosphate-binding protein PstS</fullName>
    </recommendedName>
</protein>
<accession>A0ABU8WL27</accession>
<dbReference type="RefSeq" id="WP_340343381.1">
    <property type="nucleotide sequence ID" value="NZ_JBBKZT010000007.1"/>
</dbReference>
<dbReference type="InterPro" id="IPR024370">
    <property type="entry name" value="PBP_domain"/>
</dbReference>
<comment type="similarity">
    <text evidence="2">Belongs to the PstS family.</text>
</comment>
<dbReference type="Pfam" id="PF12849">
    <property type="entry name" value="PBP_like_2"/>
    <property type="match status" value="1"/>
</dbReference>
<comment type="subunit">
    <text evidence="3">The complex is composed of two ATP-binding proteins (PstB), two transmembrane proteins (PstC and PstA) and a solute-binding protein (PstS).</text>
</comment>
<dbReference type="InterPro" id="IPR050962">
    <property type="entry name" value="Phosphate-bind_PstS"/>
</dbReference>
<dbReference type="Gene3D" id="3.40.190.10">
    <property type="entry name" value="Periplasmic binding protein-like II"/>
    <property type="match status" value="2"/>
</dbReference>
<dbReference type="PANTHER" id="PTHR42996:SF1">
    <property type="entry name" value="PHOSPHATE-BINDING PROTEIN PSTS"/>
    <property type="match status" value="1"/>
</dbReference>
<keyword evidence="6" id="KW-0592">Phosphate transport</keyword>
<dbReference type="SUPFAM" id="SSF53850">
    <property type="entry name" value="Periplasmic binding protein-like II"/>
    <property type="match status" value="1"/>
</dbReference>
<comment type="caution">
    <text evidence="8">The sequence shown here is derived from an EMBL/GenBank/DDBJ whole genome shotgun (WGS) entry which is preliminary data.</text>
</comment>
<evidence type="ECO:0000313" key="8">
    <source>
        <dbReference type="EMBL" id="MEJ8848246.1"/>
    </source>
</evidence>
<keyword evidence="9" id="KW-1185">Reference proteome</keyword>
<feature type="domain" description="PBP" evidence="7">
    <location>
        <begin position="4"/>
        <end position="149"/>
    </location>
</feature>
<evidence type="ECO:0000256" key="4">
    <source>
        <dbReference type="ARBA" id="ARBA00021889"/>
    </source>
</evidence>
<organism evidence="8 9">
    <name type="scientific">Variovorax rhizosphaerae</name>
    <dbReference type="NCBI Taxonomy" id="1836200"/>
    <lineage>
        <taxon>Bacteria</taxon>
        <taxon>Pseudomonadati</taxon>
        <taxon>Pseudomonadota</taxon>
        <taxon>Betaproteobacteria</taxon>
        <taxon>Burkholderiales</taxon>
        <taxon>Comamonadaceae</taxon>
        <taxon>Variovorax</taxon>
    </lineage>
</organism>
<evidence type="ECO:0000259" key="7">
    <source>
        <dbReference type="Pfam" id="PF12849"/>
    </source>
</evidence>
<dbReference type="NCBIfam" id="TIGR00975">
    <property type="entry name" value="3a0107s03"/>
    <property type="match status" value="1"/>
</dbReference>
<reference evidence="8 9" key="1">
    <citation type="submission" date="2024-03" db="EMBL/GenBank/DDBJ databases">
        <title>Novel species of the genus Variovorax.</title>
        <authorList>
            <person name="Liu Q."/>
            <person name="Xin Y.-H."/>
        </authorList>
    </citation>
    <scope>NUCLEOTIDE SEQUENCE [LARGE SCALE GENOMIC DNA]</scope>
    <source>
        <strain evidence="8 9">KACC 18900</strain>
    </source>
</reference>
<evidence type="ECO:0000256" key="1">
    <source>
        <dbReference type="ARBA" id="ARBA00002841"/>
    </source>
</evidence>
<sequence>MKLPDLKITVTHRSDRSGTTFNFANYLGKVSEDWKATVGEGTLLKWPTGYGGSGNDGVTRYVNYVKGSIGYVELSYAIEHKMTYTLLRNKSGAFVSPSPESFEAAAASATWSSPDFYQLLTDAPGAQSWPITATTFALLPQHPRDAARSAEALGFFKSALSSGRLDARKLGYVPLPESLVKQIEATWENGK</sequence>
<name>A0ABU8WL27_9BURK</name>
<evidence type="ECO:0000256" key="5">
    <source>
        <dbReference type="ARBA" id="ARBA00022448"/>
    </source>
</evidence>
<evidence type="ECO:0000256" key="3">
    <source>
        <dbReference type="ARBA" id="ARBA00011529"/>
    </source>
</evidence>
<dbReference type="PANTHER" id="PTHR42996">
    <property type="entry name" value="PHOSPHATE-BINDING PROTEIN PSTS"/>
    <property type="match status" value="1"/>
</dbReference>
<evidence type="ECO:0000256" key="2">
    <source>
        <dbReference type="ARBA" id="ARBA00008725"/>
    </source>
</evidence>
<dbReference type="EMBL" id="JBBKZT010000007">
    <property type="protein sequence ID" value="MEJ8848246.1"/>
    <property type="molecule type" value="Genomic_DNA"/>
</dbReference>
<evidence type="ECO:0000256" key="6">
    <source>
        <dbReference type="ARBA" id="ARBA00022592"/>
    </source>
</evidence>
<gene>
    <name evidence="8" type="primary">pstS</name>
    <name evidence="8" type="ORF">WKW82_16425</name>
</gene>